<evidence type="ECO:0000313" key="2">
    <source>
        <dbReference type="EMBL" id="MDM1074391.1"/>
    </source>
</evidence>
<reference evidence="2" key="1">
    <citation type="submission" date="2020-06" db="EMBL/GenBank/DDBJ databases">
        <authorList>
            <person name="Dong N."/>
        </authorList>
    </citation>
    <scope>NUCLEOTIDE SEQUENCE</scope>
    <source>
        <strain evidence="2">R655-4</strain>
    </source>
</reference>
<evidence type="ECO:0000259" key="1">
    <source>
        <dbReference type="PROSITE" id="PS50994"/>
    </source>
</evidence>
<dbReference type="SUPFAM" id="SSF53098">
    <property type="entry name" value="Ribonuclease H-like"/>
    <property type="match status" value="1"/>
</dbReference>
<dbReference type="InterPro" id="IPR001584">
    <property type="entry name" value="Integrase_cat-core"/>
</dbReference>
<dbReference type="Gene3D" id="3.30.420.10">
    <property type="entry name" value="Ribonuclease H-like superfamily/Ribonuclease H"/>
    <property type="match status" value="1"/>
</dbReference>
<sequence>MKKGRSHLFQERWEIYQFIVSYKHLYPIEKMCSVLKVSRSSYYRWFSGGPSNRSIENSLFTDLIKEVFDLSSQTYGSPRIAEQLKRKGYKISKRKVAKLMLLNGWRSKLKRRFKVTTDSNHRYPVCSNHLNRNFTPKLLNEVWVSDITYIRTAAGWLYLTTIIDLYDRQVIGWSLSTRMYTDQTIIPAWKMAVSKREITESLLFHSDRGIQYASIEFRKLINKNTLITQSMSRKANCWDNAVAESFFKTLKAELIYQHKFTTIEEAKLAVFEYIEVWYNRKRLHSSLGYKTPKEMELEFYKIKSVA</sequence>
<dbReference type="Pfam" id="PF13276">
    <property type="entry name" value="HTH_21"/>
    <property type="match status" value="1"/>
</dbReference>
<dbReference type="InterPro" id="IPR036397">
    <property type="entry name" value="RNaseH_sf"/>
</dbReference>
<evidence type="ECO:0000313" key="3">
    <source>
        <dbReference type="Proteomes" id="UP001170959"/>
    </source>
</evidence>
<protein>
    <submittedName>
        <fullName evidence="2">IS3 family transposase</fullName>
    </submittedName>
</protein>
<dbReference type="Proteomes" id="UP001170959">
    <property type="component" value="Unassembled WGS sequence"/>
</dbReference>
<dbReference type="Pfam" id="PF13333">
    <property type="entry name" value="rve_2"/>
    <property type="match status" value="1"/>
</dbReference>
<name>A0AAJ1V9C5_9FLAO</name>
<feature type="domain" description="Integrase catalytic" evidence="1">
    <location>
        <begin position="132"/>
        <end position="300"/>
    </location>
</feature>
<dbReference type="GO" id="GO:0003676">
    <property type="term" value="F:nucleic acid binding"/>
    <property type="evidence" value="ECO:0007669"/>
    <property type="project" value="InterPro"/>
</dbReference>
<dbReference type="InterPro" id="IPR048020">
    <property type="entry name" value="Transpos_IS3"/>
</dbReference>
<dbReference type="PANTHER" id="PTHR46889">
    <property type="entry name" value="TRANSPOSASE INSF FOR INSERTION SEQUENCE IS3B-RELATED"/>
    <property type="match status" value="1"/>
</dbReference>
<dbReference type="GO" id="GO:0015074">
    <property type="term" value="P:DNA integration"/>
    <property type="evidence" value="ECO:0007669"/>
    <property type="project" value="InterPro"/>
</dbReference>
<gene>
    <name evidence="2" type="ORF">HX001_18080</name>
</gene>
<dbReference type="NCBIfam" id="NF033516">
    <property type="entry name" value="transpos_IS3"/>
    <property type="match status" value="1"/>
</dbReference>
<reference evidence="2" key="2">
    <citation type="journal article" date="2022" name="Sci. Total Environ.">
        <title>Prevalence, transmission, and molecular epidemiology of tet(X)-positive bacteria among humans, animals, and environmental niches in China: An epidemiological, and genomic-based study.</title>
        <authorList>
            <person name="Dong N."/>
            <person name="Zeng Y."/>
            <person name="Cai C."/>
            <person name="Sun C."/>
            <person name="Lu J."/>
            <person name="Liu C."/>
            <person name="Zhou H."/>
            <person name="Sun Q."/>
            <person name="Shu L."/>
            <person name="Wang H."/>
            <person name="Wang Y."/>
            <person name="Wang S."/>
            <person name="Wu C."/>
            <person name="Chan E.W."/>
            <person name="Chen G."/>
            <person name="Shen Z."/>
            <person name="Chen S."/>
            <person name="Zhang R."/>
        </authorList>
    </citation>
    <scope>NUCLEOTIDE SEQUENCE</scope>
    <source>
        <strain evidence="2">R655-4</strain>
    </source>
</reference>
<dbReference type="PANTHER" id="PTHR46889:SF4">
    <property type="entry name" value="TRANSPOSASE INSO FOR INSERTION SEQUENCE ELEMENT IS911B-RELATED"/>
    <property type="match status" value="1"/>
</dbReference>
<dbReference type="InterPro" id="IPR025948">
    <property type="entry name" value="HTH-like_dom"/>
</dbReference>
<dbReference type="PROSITE" id="PS50994">
    <property type="entry name" value="INTEGRASE"/>
    <property type="match status" value="1"/>
</dbReference>
<dbReference type="Pfam" id="PF00665">
    <property type="entry name" value="rve"/>
    <property type="match status" value="1"/>
</dbReference>
<organism evidence="2 3">
    <name type="scientific">Empedobacter brevis</name>
    <dbReference type="NCBI Taxonomy" id="247"/>
    <lineage>
        <taxon>Bacteria</taxon>
        <taxon>Pseudomonadati</taxon>
        <taxon>Bacteroidota</taxon>
        <taxon>Flavobacteriia</taxon>
        <taxon>Flavobacteriales</taxon>
        <taxon>Weeksellaceae</taxon>
        <taxon>Empedobacter</taxon>
    </lineage>
</organism>
<dbReference type="InterPro" id="IPR012337">
    <property type="entry name" value="RNaseH-like_sf"/>
</dbReference>
<comment type="caution">
    <text evidence="2">The sequence shown here is derived from an EMBL/GenBank/DDBJ whole genome shotgun (WGS) entry which is preliminary data.</text>
</comment>
<dbReference type="AlphaFoldDB" id="A0AAJ1V9C5"/>
<proteinExistence type="predicted"/>
<dbReference type="EMBL" id="JACAGJ010000031">
    <property type="protein sequence ID" value="MDM1074391.1"/>
    <property type="molecule type" value="Genomic_DNA"/>
</dbReference>
<dbReference type="InterPro" id="IPR050900">
    <property type="entry name" value="Transposase_IS3/IS150/IS904"/>
</dbReference>
<accession>A0AAJ1V9C5</accession>